<proteinExistence type="predicted"/>
<accession>A0AC61MW30</accession>
<dbReference type="Proteomes" id="UP000682782">
    <property type="component" value="Chromosome"/>
</dbReference>
<dbReference type="EMBL" id="CP068393">
    <property type="protein sequence ID" value="QUC66867.1"/>
    <property type="molecule type" value="Genomic_DNA"/>
</dbReference>
<keyword evidence="2" id="KW-1185">Reference proteome</keyword>
<organism evidence="1 2">
    <name type="scientific">Aristaeella hokkaidonensis</name>
    <dbReference type="NCBI Taxonomy" id="3046382"/>
    <lineage>
        <taxon>Bacteria</taxon>
        <taxon>Bacillati</taxon>
        <taxon>Bacillota</taxon>
        <taxon>Clostridia</taxon>
        <taxon>Eubacteriales</taxon>
        <taxon>Aristaeellaceae</taxon>
        <taxon>Aristaeella</taxon>
    </lineage>
</organism>
<name>A0AC61MW30_9FIRM</name>
<reference evidence="1" key="1">
    <citation type="submission" date="2021-01" db="EMBL/GenBank/DDBJ databases">
        <title>Complete genome sequence of Clostridiales bacterium R-7.</title>
        <authorList>
            <person name="Mahoney-Kurpe S.C."/>
            <person name="Palevich N."/>
            <person name="Koike S."/>
            <person name="Moon C.D."/>
            <person name="Attwood G.T."/>
        </authorList>
    </citation>
    <scope>NUCLEOTIDE SEQUENCE</scope>
    <source>
        <strain evidence="1">R-7</strain>
    </source>
</reference>
<sequence>MISFSVTFSNVLLMLLYLLPGFFMCKVKKVKPDHLSSISVILLYICGYALYVNALYGLDPSPALFAKMGLFLLFALAGETLLMLLILLILGKEKRKVFALRMLSIAAVMGNVGFFGMPVVRALFPEAPEAAVYSSMFNAALNILAWTVGVFTLTGEKKHISLKAALVNPSMLAVFTGMILCLLNAKDWLPDILRTGFSTLGAMSTPLCMIILGVRLATMDFKALFTTKLAWLISAGKLLVFPLFCYLLVLPFPLDPVFKGSILILAGTPCASILLNLAEIHHNGQELAANCALLSTLLSILTIPLLSLLV</sequence>
<protein>
    <submittedName>
        <fullName evidence="1">AEC family transporter</fullName>
    </submittedName>
</protein>
<gene>
    <name evidence="1" type="ORF">JYE49_13635</name>
</gene>
<evidence type="ECO:0000313" key="1">
    <source>
        <dbReference type="EMBL" id="QUC66867.1"/>
    </source>
</evidence>
<evidence type="ECO:0000313" key="2">
    <source>
        <dbReference type="Proteomes" id="UP000682782"/>
    </source>
</evidence>